<reference evidence="1 2" key="1">
    <citation type="submission" date="2014-10" db="EMBL/GenBank/DDBJ databases">
        <title>Draft genome sequence of Novosphingobium subterraneum DSM 12447.</title>
        <authorList>
            <person name="Gan H.M."/>
            <person name="Gan H.Y."/>
            <person name="Savka M.A."/>
        </authorList>
    </citation>
    <scope>NUCLEOTIDE SEQUENCE [LARGE SCALE GENOMIC DNA]</scope>
    <source>
        <strain evidence="1 2">DSM 12447</strain>
    </source>
</reference>
<dbReference type="EMBL" id="JRVC01000023">
    <property type="protein sequence ID" value="KHS43231.1"/>
    <property type="molecule type" value="Genomic_DNA"/>
</dbReference>
<dbReference type="RefSeq" id="WP_039337408.1">
    <property type="nucleotide sequence ID" value="NZ_JRVC01000023.1"/>
</dbReference>
<dbReference type="STRING" id="48936.NJ75_03860"/>
<comment type="caution">
    <text evidence="1">The sequence shown here is derived from an EMBL/GenBank/DDBJ whole genome shotgun (WGS) entry which is preliminary data.</text>
</comment>
<evidence type="ECO:0000313" key="1">
    <source>
        <dbReference type="EMBL" id="KHS43231.1"/>
    </source>
</evidence>
<dbReference type="PATRIC" id="fig|48936.3.peg.3897"/>
<protein>
    <submittedName>
        <fullName evidence="1">Uncharacterized protein</fullName>
    </submittedName>
</protein>
<accession>A0A0B8ZJK5</accession>
<organism evidence="1 2">
    <name type="scientific">Novosphingobium subterraneum</name>
    <dbReference type="NCBI Taxonomy" id="48936"/>
    <lineage>
        <taxon>Bacteria</taxon>
        <taxon>Pseudomonadati</taxon>
        <taxon>Pseudomonadota</taxon>
        <taxon>Alphaproteobacteria</taxon>
        <taxon>Sphingomonadales</taxon>
        <taxon>Sphingomonadaceae</taxon>
        <taxon>Novosphingobium</taxon>
    </lineage>
</organism>
<gene>
    <name evidence="1" type="ORF">NJ75_03860</name>
</gene>
<dbReference type="AlphaFoldDB" id="A0A0B8ZJK5"/>
<sequence>MTSAGYRPEFEAALRLLARISVEMDAAGFRPPVLVGGGAVEVYTLGAVNTGDFDLACGRQDVLEQVMQRHGFVRPSGPGLATRGWVHPQLALGFECVADTLLDGMADRDMVQLVDLGADGSVAVIAPEDIIADRMGQYASGSAPEMLGQARALFALCESLDLDYMQRRIAEETAGSHGLQDLQDPA</sequence>
<name>A0A0B8ZJK5_9SPHN</name>
<keyword evidence="2" id="KW-1185">Reference proteome</keyword>
<dbReference type="Proteomes" id="UP000031338">
    <property type="component" value="Unassembled WGS sequence"/>
</dbReference>
<evidence type="ECO:0000313" key="2">
    <source>
        <dbReference type="Proteomes" id="UP000031338"/>
    </source>
</evidence>
<proteinExistence type="predicted"/>